<dbReference type="InterPro" id="IPR003593">
    <property type="entry name" value="AAA+_ATPase"/>
</dbReference>
<accession>A0A1R4AAM3</accession>
<evidence type="ECO:0000256" key="3">
    <source>
        <dbReference type="ARBA" id="ARBA00022840"/>
    </source>
</evidence>
<reference evidence="5 6" key="2">
    <citation type="journal article" date="2013" name="PLoS ONE">
        <title>Whole genome mapping and re-organization of the nuclear and mitochondrial genomes of Babesia microti isolates.</title>
        <authorList>
            <person name="Cornillot E."/>
            <person name="Dassouli A."/>
            <person name="Garg A."/>
            <person name="Pachikara N."/>
            <person name="Randazzo S."/>
            <person name="Depoix D."/>
            <person name="Carcy B."/>
            <person name="Delbecq S."/>
            <person name="Frutos R."/>
            <person name="Silva J.C."/>
            <person name="Sutton R."/>
            <person name="Krause P.J."/>
            <person name="Mamoun C.B."/>
        </authorList>
    </citation>
    <scope>NUCLEOTIDE SEQUENCE [LARGE SCALE GENOMIC DNA]</scope>
    <source>
        <strain evidence="5 6">RI</strain>
    </source>
</reference>
<organism evidence="5 6">
    <name type="scientific">Babesia microti (strain RI)</name>
    <dbReference type="NCBI Taxonomy" id="1133968"/>
    <lineage>
        <taxon>Eukaryota</taxon>
        <taxon>Sar</taxon>
        <taxon>Alveolata</taxon>
        <taxon>Apicomplexa</taxon>
        <taxon>Aconoidasida</taxon>
        <taxon>Piroplasmida</taxon>
        <taxon>Babesiidae</taxon>
        <taxon>Babesia</taxon>
    </lineage>
</organism>
<gene>
    <name evidence="5" type="ORF">BMR1_02g02605</name>
</gene>
<reference evidence="5 6" key="3">
    <citation type="journal article" date="2016" name="Sci. Rep.">
        <title>Genome-wide diversity and gene expression profiling of Babesia microti isolates identify polymorphic genes that mediate host-pathogen interactions.</title>
        <authorList>
            <person name="Silva J.C."/>
            <person name="Cornillot E."/>
            <person name="McCracken C."/>
            <person name="Usmani-Brown S."/>
            <person name="Dwivedi A."/>
            <person name="Ifeonu O.O."/>
            <person name="Crabtree J."/>
            <person name="Gotia H.T."/>
            <person name="Virji A.Z."/>
            <person name="Reynes C."/>
            <person name="Colinge J."/>
            <person name="Kumar V."/>
            <person name="Lawres L."/>
            <person name="Pazzi J.E."/>
            <person name="Pablo J.V."/>
            <person name="Hung C."/>
            <person name="Brancato J."/>
            <person name="Kumari P."/>
            <person name="Orvis J."/>
            <person name="Tretina K."/>
            <person name="Chibucos M."/>
            <person name="Ott S."/>
            <person name="Sadzewicz L."/>
            <person name="Sengamalay N."/>
            <person name="Shetty A.C."/>
            <person name="Su Q."/>
            <person name="Tallon L."/>
            <person name="Fraser C.M."/>
            <person name="Frutos R."/>
            <person name="Molina D.M."/>
            <person name="Krause P.J."/>
            <person name="Ben Mamoun C."/>
        </authorList>
    </citation>
    <scope>NUCLEOTIDE SEQUENCE [LARGE SCALE GENOMIC DNA]</scope>
    <source>
        <strain evidence="5 6">RI</strain>
    </source>
</reference>
<dbReference type="InterPro" id="IPR003959">
    <property type="entry name" value="ATPase_AAA_core"/>
</dbReference>
<dbReference type="VEuPathDB" id="PiroplasmaDB:BMR1_02g02605"/>
<sequence>MPRRLLESRILSLSKSQGWQWPPSDLTLDEICDRLRSAYPDYQRQKKGQFFKYLSMLAHQHDGNSLNNNFCKLYDKTKPVKETEDYDILPETGIKTRLSDIGGIDSLLIEIRDLIIRPLLYPKIYTHLGIQPTRNVLLHGPPGSGKSKLAEAIAGEIQCPLFRVTATEIVSGMSGESESRLRKLFQVARQYEPCIIFLDELDSITPKREIVTREMEKRIVAQLGACLDQLAESHVIVIGATNRPESVDPMIRRNGRFDKELALGIPNLKARESIFQALIKNVRTGPLDLHKLAVMTPGFVGADLHSVTREAAVVTINRIFETHDPEIFNDVDKAPMDTKDLCVIQQDFETAISRVQPSAKREGFATIPDVTWAEVGALTNLKRELEERIVSPIKYKEMYMKFGIGIPAGILLYGPPGCGKTLLAKAIARESNANFISIKGPELLNKYVGESERAVRLIFQRAATSAPCIIFFDEIDSICPKRGIDNNLASERVVNQLLTEMDGVQSREDVYVIAATNRPDIIDPAMLRPGRLDKLFYVPLPDEQSRVEILKTVTKLMPIYDGIDFERFAKQTKGFSGADLACLAREAALSALEDIKLYDKDVKMSNVHFERALAKTKPSVCQEDLKLYCGLNNPQRF</sequence>
<dbReference type="GO" id="GO:0003723">
    <property type="term" value="F:RNA binding"/>
    <property type="evidence" value="ECO:0007669"/>
    <property type="project" value="TreeGrafter"/>
</dbReference>
<evidence type="ECO:0000313" key="6">
    <source>
        <dbReference type="Proteomes" id="UP000002899"/>
    </source>
</evidence>
<dbReference type="GO" id="GO:1990275">
    <property type="term" value="F:preribosome binding"/>
    <property type="evidence" value="ECO:0007669"/>
    <property type="project" value="TreeGrafter"/>
</dbReference>
<dbReference type="Gene3D" id="1.10.8.60">
    <property type="match status" value="2"/>
</dbReference>
<dbReference type="InterPro" id="IPR050168">
    <property type="entry name" value="AAA_ATPase_domain"/>
</dbReference>
<dbReference type="GO" id="GO:0005634">
    <property type="term" value="C:nucleus"/>
    <property type="evidence" value="ECO:0007669"/>
    <property type="project" value="TreeGrafter"/>
</dbReference>
<evidence type="ECO:0000313" key="5">
    <source>
        <dbReference type="EMBL" id="SJK86014.1"/>
    </source>
</evidence>
<dbReference type="EMBL" id="FO082872">
    <property type="protein sequence ID" value="SJK86014.1"/>
    <property type="molecule type" value="Genomic_DNA"/>
</dbReference>
<proteinExistence type="inferred from homology"/>
<dbReference type="AlphaFoldDB" id="A0A1R4AAM3"/>
<evidence type="ECO:0000259" key="4">
    <source>
        <dbReference type="SMART" id="SM00382"/>
    </source>
</evidence>
<dbReference type="Pfam" id="PF00004">
    <property type="entry name" value="AAA"/>
    <property type="match status" value="2"/>
</dbReference>
<dbReference type="InterPro" id="IPR027417">
    <property type="entry name" value="P-loop_NTPase"/>
</dbReference>
<dbReference type="KEGG" id="bmic:BMR1_02g02605"/>
<dbReference type="SMART" id="SM00382">
    <property type="entry name" value="AAA"/>
    <property type="match status" value="2"/>
</dbReference>
<dbReference type="SUPFAM" id="SSF52540">
    <property type="entry name" value="P-loop containing nucleoside triphosphate hydrolases"/>
    <property type="match status" value="2"/>
</dbReference>
<dbReference type="GO" id="GO:0042254">
    <property type="term" value="P:ribosome biogenesis"/>
    <property type="evidence" value="ECO:0007669"/>
    <property type="project" value="TreeGrafter"/>
</dbReference>
<dbReference type="GO" id="GO:0005524">
    <property type="term" value="F:ATP binding"/>
    <property type="evidence" value="ECO:0007669"/>
    <property type="project" value="UniProtKB-KW"/>
</dbReference>
<feature type="domain" description="AAA+ ATPase" evidence="4">
    <location>
        <begin position="406"/>
        <end position="542"/>
    </location>
</feature>
<feature type="domain" description="AAA+ ATPase" evidence="4">
    <location>
        <begin position="132"/>
        <end position="267"/>
    </location>
</feature>
<dbReference type="FunFam" id="3.40.50.300:FF:000365">
    <property type="entry name" value="Ribosome biogenesis ATPase RIX7"/>
    <property type="match status" value="1"/>
</dbReference>
<keyword evidence="6" id="KW-1185">Reference proteome</keyword>
<dbReference type="Proteomes" id="UP000002899">
    <property type="component" value="Chromosome II"/>
</dbReference>
<comment type="similarity">
    <text evidence="1">Belongs to the AAA ATPase family.</text>
</comment>
<dbReference type="GeneID" id="24424304"/>
<dbReference type="Pfam" id="PF17862">
    <property type="entry name" value="AAA_lid_3"/>
    <property type="match status" value="2"/>
</dbReference>
<dbReference type="FunFam" id="3.40.50.300:FF:000149">
    <property type="entry name" value="Nuclear valosin-containing protein-like"/>
    <property type="match status" value="1"/>
</dbReference>
<keyword evidence="3" id="KW-0067">ATP-binding</keyword>
<dbReference type="OrthoDB" id="27435at2759"/>
<keyword evidence="2" id="KW-0547">Nucleotide-binding</keyword>
<dbReference type="PANTHER" id="PTHR23077:SF171">
    <property type="entry name" value="NUCLEAR VALOSIN-CONTAINING PROTEIN-LIKE"/>
    <property type="match status" value="1"/>
</dbReference>
<protein>
    <submittedName>
        <fullName evidence="5">RIX7, NVL, ribosome biogenesis ATPase</fullName>
    </submittedName>
</protein>
<dbReference type="PANTHER" id="PTHR23077">
    <property type="entry name" value="AAA-FAMILY ATPASE"/>
    <property type="match status" value="1"/>
</dbReference>
<dbReference type="RefSeq" id="XP_021338213.1">
    <property type="nucleotide sequence ID" value="XM_021481587.1"/>
</dbReference>
<reference evidence="5 6" key="1">
    <citation type="journal article" date="2012" name="Nucleic Acids Res.">
        <title>Sequencing of the smallest Apicomplexan genome from the human pathogen Babesia microti.</title>
        <authorList>
            <person name="Cornillot E."/>
            <person name="Hadj-Kaddour K."/>
            <person name="Dassouli A."/>
            <person name="Noel B."/>
            <person name="Ranwez V."/>
            <person name="Vacherie B."/>
            <person name="Augagneur Y."/>
            <person name="Bres V."/>
            <person name="Duclos A."/>
            <person name="Randazzo S."/>
            <person name="Carcy B."/>
            <person name="Debierre-Grockiego F."/>
            <person name="Delbecq S."/>
            <person name="Moubri-Menage K."/>
            <person name="Shams-Eldin H."/>
            <person name="Usmani-Brown S."/>
            <person name="Bringaud F."/>
            <person name="Wincker P."/>
            <person name="Vivares C.P."/>
            <person name="Schwarz R.T."/>
            <person name="Schetters T.P."/>
            <person name="Krause P.J."/>
            <person name="Gorenflot A."/>
            <person name="Berry V."/>
            <person name="Barbe V."/>
            <person name="Ben Mamoun C."/>
        </authorList>
    </citation>
    <scope>NUCLEOTIDE SEQUENCE [LARGE SCALE GENOMIC DNA]</scope>
    <source>
        <strain evidence="5 6">RI</strain>
    </source>
</reference>
<dbReference type="GO" id="GO:0016887">
    <property type="term" value="F:ATP hydrolysis activity"/>
    <property type="evidence" value="ECO:0007669"/>
    <property type="project" value="InterPro"/>
</dbReference>
<evidence type="ECO:0000256" key="2">
    <source>
        <dbReference type="ARBA" id="ARBA00022741"/>
    </source>
</evidence>
<name>A0A1R4AAM3_BABMR</name>
<dbReference type="InterPro" id="IPR041569">
    <property type="entry name" value="AAA_lid_3"/>
</dbReference>
<dbReference type="Gene3D" id="3.40.50.300">
    <property type="entry name" value="P-loop containing nucleotide triphosphate hydrolases"/>
    <property type="match status" value="2"/>
</dbReference>
<evidence type="ECO:0000256" key="1">
    <source>
        <dbReference type="ARBA" id="ARBA00006914"/>
    </source>
</evidence>